<feature type="transmembrane region" description="Helical" evidence="6">
    <location>
        <begin position="71"/>
        <end position="89"/>
    </location>
</feature>
<name>A0ABP8CJN5_9ACTN</name>
<dbReference type="EMBL" id="BAABAS010000021">
    <property type="protein sequence ID" value="GAA4240104.1"/>
    <property type="molecule type" value="Genomic_DNA"/>
</dbReference>
<keyword evidence="4 6" id="KW-1133">Transmembrane helix</keyword>
<accession>A0ABP8CJN5</accession>
<protein>
    <submittedName>
        <fullName evidence="7">LysE family translocator</fullName>
    </submittedName>
</protein>
<feature type="transmembrane region" description="Helical" evidence="6">
    <location>
        <begin position="146"/>
        <end position="167"/>
    </location>
</feature>
<dbReference type="Proteomes" id="UP001501710">
    <property type="component" value="Unassembled WGS sequence"/>
</dbReference>
<evidence type="ECO:0000256" key="5">
    <source>
        <dbReference type="ARBA" id="ARBA00023136"/>
    </source>
</evidence>
<feature type="transmembrane region" description="Helical" evidence="6">
    <location>
        <begin position="179"/>
        <end position="200"/>
    </location>
</feature>
<evidence type="ECO:0000256" key="6">
    <source>
        <dbReference type="SAM" id="Phobius"/>
    </source>
</evidence>
<keyword evidence="8" id="KW-1185">Reference proteome</keyword>
<proteinExistence type="predicted"/>
<keyword evidence="3 6" id="KW-0812">Transmembrane</keyword>
<evidence type="ECO:0000313" key="8">
    <source>
        <dbReference type="Proteomes" id="UP001501710"/>
    </source>
</evidence>
<feature type="transmembrane region" description="Helical" evidence="6">
    <location>
        <begin position="40"/>
        <end position="64"/>
    </location>
</feature>
<comment type="subcellular location">
    <subcellularLocation>
        <location evidence="1">Cell membrane</location>
        <topology evidence="1">Multi-pass membrane protein</topology>
    </subcellularLocation>
</comment>
<keyword evidence="2" id="KW-1003">Cell membrane</keyword>
<dbReference type="PANTHER" id="PTHR30086:SF20">
    <property type="entry name" value="ARGININE EXPORTER PROTEIN ARGO-RELATED"/>
    <property type="match status" value="1"/>
</dbReference>
<dbReference type="InterPro" id="IPR001123">
    <property type="entry name" value="LeuE-type"/>
</dbReference>
<evidence type="ECO:0000313" key="7">
    <source>
        <dbReference type="EMBL" id="GAA4240104.1"/>
    </source>
</evidence>
<evidence type="ECO:0000256" key="3">
    <source>
        <dbReference type="ARBA" id="ARBA00022692"/>
    </source>
</evidence>
<sequence>MWVITLAFLTSSALVIMAPGPDLAFITRTVLRRGRRPAMAAAAGMINAGALQAAIGFVGVAVLIPPNLLRLLGAATLTLFGAFFVRAAVRPTAAPDGDVQGAPDRARRAYFQGLACTGLNPKVGVFLIAYLPQFVPPGARTGPSTAVLMAVYLGMGMAWLAIWIGVVHRLGKLFLAPRMVRASDLFVGLVLMTFGLRLAIL</sequence>
<evidence type="ECO:0000256" key="2">
    <source>
        <dbReference type="ARBA" id="ARBA00022475"/>
    </source>
</evidence>
<organism evidence="7 8">
    <name type="scientific">Actinomadura meridiana</name>
    <dbReference type="NCBI Taxonomy" id="559626"/>
    <lineage>
        <taxon>Bacteria</taxon>
        <taxon>Bacillati</taxon>
        <taxon>Actinomycetota</taxon>
        <taxon>Actinomycetes</taxon>
        <taxon>Streptosporangiales</taxon>
        <taxon>Thermomonosporaceae</taxon>
        <taxon>Actinomadura</taxon>
    </lineage>
</organism>
<evidence type="ECO:0000256" key="1">
    <source>
        <dbReference type="ARBA" id="ARBA00004651"/>
    </source>
</evidence>
<dbReference type="PANTHER" id="PTHR30086">
    <property type="entry name" value="ARGININE EXPORTER PROTEIN ARGO"/>
    <property type="match status" value="1"/>
</dbReference>
<reference evidence="8" key="1">
    <citation type="journal article" date="2019" name="Int. J. Syst. Evol. Microbiol.">
        <title>The Global Catalogue of Microorganisms (GCM) 10K type strain sequencing project: providing services to taxonomists for standard genome sequencing and annotation.</title>
        <authorList>
            <consortium name="The Broad Institute Genomics Platform"/>
            <consortium name="The Broad Institute Genome Sequencing Center for Infectious Disease"/>
            <person name="Wu L."/>
            <person name="Ma J."/>
        </authorList>
    </citation>
    <scope>NUCLEOTIDE SEQUENCE [LARGE SCALE GENOMIC DNA]</scope>
    <source>
        <strain evidence="8">JCM 17440</strain>
    </source>
</reference>
<dbReference type="Pfam" id="PF01810">
    <property type="entry name" value="LysE"/>
    <property type="match status" value="1"/>
</dbReference>
<gene>
    <name evidence="7" type="ORF">GCM10022254_63610</name>
</gene>
<comment type="caution">
    <text evidence="7">The sequence shown here is derived from an EMBL/GenBank/DDBJ whole genome shotgun (WGS) entry which is preliminary data.</text>
</comment>
<evidence type="ECO:0000256" key="4">
    <source>
        <dbReference type="ARBA" id="ARBA00022989"/>
    </source>
</evidence>
<keyword evidence="5 6" id="KW-0472">Membrane</keyword>